<evidence type="ECO:0000313" key="2">
    <source>
        <dbReference type="Proteomes" id="UP000598032"/>
    </source>
</evidence>
<gene>
    <name evidence="1" type="ORF">LMG28140_04682</name>
</gene>
<protein>
    <submittedName>
        <fullName evidence="1">Uncharacterized protein</fullName>
    </submittedName>
</protein>
<accession>A0ABN7I1W3</accession>
<organism evidence="1 2">
    <name type="scientific">Paraburkholderia metrosideri</name>
    <dbReference type="NCBI Taxonomy" id="580937"/>
    <lineage>
        <taxon>Bacteria</taxon>
        <taxon>Pseudomonadati</taxon>
        <taxon>Pseudomonadota</taxon>
        <taxon>Betaproteobacteria</taxon>
        <taxon>Burkholderiales</taxon>
        <taxon>Burkholderiaceae</taxon>
        <taxon>Paraburkholderia</taxon>
    </lineage>
</organism>
<comment type="caution">
    <text evidence="1">The sequence shown here is derived from an EMBL/GenBank/DDBJ whole genome shotgun (WGS) entry which is preliminary data.</text>
</comment>
<sequence length="92" mass="10080">MPEGIDGAHVACYASASTYEAAVKKGVIAASHMHYVFDNIEGDVREIPVASWGAYVEKVWPEFASHFPFQDELPSLVEQGVVFFGPFAGFKK</sequence>
<dbReference type="EMBL" id="CAJHCP010000010">
    <property type="protein sequence ID" value="CAD6548926.1"/>
    <property type="molecule type" value="Genomic_DNA"/>
</dbReference>
<evidence type="ECO:0000313" key="1">
    <source>
        <dbReference type="EMBL" id="CAD6548926.1"/>
    </source>
</evidence>
<dbReference type="Proteomes" id="UP000598032">
    <property type="component" value="Unassembled WGS sequence"/>
</dbReference>
<proteinExistence type="predicted"/>
<keyword evidence="2" id="KW-1185">Reference proteome</keyword>
<reference evidence="1 2" key="1">
    <citation type="submission" date="2020-10" db="EMBL/GenBank/DDBJ databases">
        <authorList>
            <person name="Peeters C."/>
        </authorList>
    </citation>
    <scope>NUCLEOTIDE SEQUENCE [LARGE SCALE GENOMIC DNA]</scope>
    <source>
        <strain evidence="1 2">LMG 28140</strain>
    </source>
</reference>
<name>A0ABN7I1W3_9BURK</name>